<dbReference type="RefSeq" id="WP_146602745.1">
    <property type="nucleotide sequence ID" value="NZ_SJPY01000013.1"/>
</dbReference>
<dbReference type="InterPro" id="IPR013424">
    <property type="entry name" value="Ice-binding_C"/>
</dbReference>
<accession>A0A5C6DCY1</accession>
<gene>
    <name evidence="2" type="ORF">Q31b_56840</name>
</gene>
<evidence type="ECO:0008006" key="4">
    <source>
        <dbReference type="Google" id="ProtNLM"/>
    </source>
</evidence>
<evidence type="ECO:0000256" key="1">
    <source>
        <dbReference type="SAM" id="SignalP"/>
    </source>
</evidence>
<sequence precursor="true">MKCLCFDAARACFKLSLALAVSLLSVQQATAEVYVYGHQLGNESDATISRYTKTDSTTGSWDVDYGVVTAAESDTQFAADILGNIFTMDGATIKRLVPGIGGSPASFSTISTVGTIPTVTNLRNLEVTNSGDFLLSDSGSSTIHRYSHSISNWQSVVIDDPVPDGLQEVDATGDYDPFSNRYILGLNTATVAVEVDLNDFTNVGSQVFSLNELTSPVGDERLGSIVDGKFVRHTGNTGRLDRWNLSPSFAPTSSTSLIDLPGTDVDAMAGGVDRNAQELYVFYQDDNQFGTVDVNTGAYQPLSGLPGPTPANLGLSSITVVDTDVKLNNIQGVVSRYNTTISSLEIGGSNGTGDLQVAFNTLDSTGTVTVGALDSGTLAIDAFATFKSGDTFTNSAIGTTMIDAMGTLDATGQNVNNSGFMRIDGELIGTLNNETGGRVSGIGEMDELNIKFGSTLAPGNSVGEIEATVVAWQGGGAFEFEINDFAPGGEGGTWDLLTADELVFTESGAGDYLISVSSLSGAIPGEALNFDLNADYSLMFAQANLLTGFDAALFDIDASGFQNATAVDAAWSVSSQDSKLFLNYRISAVPEPTSLGLFSVLGLAWSTRRRRRR</sequence>
<dbReference type="EMBL" id="SJPY01000013">
    <property type="protein sequence ID" value="TWU33627.1"/>
    <property type="molecule type" value="Genomic_DNA"/>
</dbReference>
<dbReference type="NCBIfam" id="TIGR02595">
    <property type="entry name" value="PEP_CTERM"/>
    <property type="match status" value="1"/>
</dbReference>
<keyword evidence="3" id="KW-1185">Reference proteome</keyword>
<feature type="signal peptide" evidence="1">
    <location>
        <begin position="1"/>
        <end position="31"/>
    </location>
</feature>
<dbReference type="Proteomes" id="UP000315471">
    <property type="component" value="Unassembled WGS sequence"/>
</dbReference>
<keyword evidence="1" id="KW-0732">Signal</keyword>
<dbReference type="AlphaFoldDB" id="A0A5C6DCY1"/>
<reference evidence="2 3" key="1">
    <citation type="submission" date="2019-02" db="EMBL/GenBank/DDBJ databases">
        <title>Deep-cultivation of Planctomycetes and their phenomic and genomic characterization uncovers novel biology.</title>
        <authorList>
            <person name="Wiegand S."/>
            <person name="Jogler M."/>
            <person name="Boedeker C."/>
            <person name="Pinto D."/>
            <person name="Vollmers J."/>
            <person name="Rivas-Marin E."/>
            <person name="Kohn T."/>
            <person name="Peeters S.H."/>
            <person name="Heuer A."/>
            <person name="Rast P."/>
            <person name="Oberbeckmann S."/>
            <person name="Bunk B."/>
            <person name="Jeske O."/>
            <person name="Meyerdierks A."/>
            <person name="Storesund J.E."/>
            <person name="Kallscheuer N."/>
            <person name="Luecker S."/>
            <person name="Lage O.M."/>
            <person name="Pohl T."/>
            <person name="Merkel B.J."/>
            <person name="Hornburger P."/>
            <person name="Mueller R.-W."/>
            <person name="Bruemmer F."/>
            <person name="Labrenz M."/>
            <person name="Spormann A.M."/>
            <person name="Op Den Camp H."/>
            <person name="Overmann J."/>
            <person name="Amann R."/>
            <person name="Jetten M.S.M."/>
            <person name="Mascher T."/>
            <person name="Medema M.H."/>
            <person name="Devos D.P."/>
            <person name="Kaster A.-K."/>
            <person name="Ovreas L."/>
            <person name="Rohde M."/>
            <person name="Galperin M.Y."/>
            <person name="Jogler C."/>
        </authorList>
    </citation>
    <scope>NUCLEOTIDE SEQUENCE [LARGE SCALE GENOMIC DNA]</scope>
    <source>
        <strain evidence="2 3">Q31b</strain>
    </source>
</reference>
<feature type="chain" id="PRO_5023011475" description="PEP-CTERM protein-sorting domain-containing protein" evidence="1">
    <location>
        <begin position="32"/>
        <end position="613"/>
    </location>
</feature>
<evidence type="ECO:0000313" key="2">
    <source>
        <dbReference type="EMBL" id="TWU33627.1"/>
    </source>
</evidence>
<name>A0A5C6DCY1_9BACT</name>
<dbReference type="OrthoDB" id="8562952at2"/>
<organism evidence="2 3">
    <name type="scientific">Novipirellula aureliae</name>
    <dbReference type="NCBI Taxonomy" id="2527966"/>
    <lineage>
        <taxon>Bacteria</taxon>
        <taxon>Pseudomonadati</taxon>
        <taxon>Planctomycetota</taxon>
        <taxon>Planctomycetia</taxon>
        <taxon>Pirellulales</taxon>
        <taxon>Pirellulaceae</taxon>
        <taxon>Novipirellula</taxon>
    </lineage>
</organism>
<protein>
    <recommendedName>
        <fullName evidence="4">PEP-CTERM protein-sorting domain-containing protein</fullName>
    </recommendedName>
</protein>
<comment type="caution">
    <text evidence="2">The sequence shown here is derived from an EMBL/GenBank/DDBJ whole genome shotgun (WGS) entry which is preliminary data.</text>
</comment>
<evidence type="ECO:0000313" key="3">
    <source>
        <dbReference type="Proteomes" id="UP000315471"/>
    </source>
</evidence>
<proteinExistence type="predicted"/>